<dbReference type="CDD" id="cd08897">
    <property type="entry name" value="SRPBCC_CalC_Aha1-like_4"/>
    <property type="match status" value="1"/>
</dbReference>
<comment type="similarity">
    <text evidence="1">Belongs to the AHA1 family.</text>
</comment>
<dbReference type="Gene3D" id="3.30.530.20">
    <property type="match status" value="1"/>
</dbReference>
<name>A0A937DI98_9BACT</name>
<accession>A0A937DI98</accession>
<feature type="domain" description="Activator of Hsp90 ATPase homologue 1/2-like C-terminal" evidence="2">
    <location>
        <begin position="12"/>
        <end position="135"/>
    </location>
</feature>
<dbReference type="Pfam" id="PF08327">
    <property type="entry name" value="AHSA1"/>
    <property type="match status" value="1"/>
</dbReference>
<protein>
    <submittedName>
        <fullName evidence="3">SRPBCC family protein</fullName>
    </submittedName>
</protein>
<dbReference type="EMBL" id="JAERQG010000001">
    <property type="protein sequence ID" value="MBL0763941.1"/>
    <property type="molecule type" value="Genomic_DNA"/>
</dbReference>
<dbReference type="InterPro" id="IPR013538">
    <property type="entry name" value="ASHA1/2-like_C"/>
</dbReference>
<keyword evidence="4" id="KW-1185">Reference proteome</keyword>
<proteinExistence type="inferred from homology"/>
<sequence>MKDPIEVSTTVKAPLNKVWEYWTSPQHITKWNFASDDWHCPNAENDLQIGAKFSYRMESTDGEMGFNFSGKYTEISPNNSITYLIDDGRKVSITFNEEGDSTKIVEQFEAENENARDMQQQGWQAILNNFKRYAEQEG</sequence>
<dbReference type="AlphaFoldDB" id="A0A937DI98"/>
<evidence type="ECO:0000256" key="1">
    <source>
        <dbReference type="ARBA" id="ARBA00006817"/>
    </source>
</evidence>
<organism evidence="3 4">
    <name type="scientific">Marivirga atlantica</name>
    <dbReference type="NCBI Taxonomy" id="1548457"/>
    <lineage>
        <taxon>Bacteria</taxon>
        <taxon>Pseudomonadati</taxon>
        <taxon>Bacteroidota</taxon>
        <taxon>Cytophagia</taxon>
        <taxon>Cytophagales</taxon>
        <taxon>Marivirgaceae</taxon>
        <taxon>Marivirga</taxon>
    </lineage>
</organism>
<dbReference type="RefSeq" id="WP_201917054.1">
    <property type="nucleotide sequence ID" value="NZ_JAERQG010000001.1"/>
</dbReference>
<comment type="caution">
    <text evidence="3">The sequence shown here is derived from an EMBL/GenBank/DDBJ whole genome shotgun (WGS) entry which is preliminary data.</text>
</comment>
<dbReference type="Proteomes" id="UP000642920">
    <property type="component" value="Unassembled WGS sequence"/>
</dbReference>
<reference evidence="3" key="1">
    <citation type="submission" date="2021-01" db="EMBL/GenBank/DDBJ databases">
        <title>Marivirga sp. nov., isolated from intertidal surface sediments.</title>
        <authorList>
            <person name="Zhang M."/>
        </authorList>
    </citation>
    <scope>NUCLEOTIDE SEQUENCE</scope>
    <source>
        <strain evidence="3">SM1354</strain>
    </source>
</reference>
<dbReference type="InterPro" id="IPR023393">
    <property type="entry name" value="START-like_dom_sf"/>
</dbReference>
<dbReference type="SUPFAM" id="SSF55961">
    <property type="entry name" value="Bet v1-like"/>
    <property type="match status" value="1"/>
</dbReference>
<evidence type="ECO:0000313" key="3">
    <source>
        <dbReference type="EMBL" id="MBL0763941.1"/>
    </source>
</evidence>
<evidence type="ECO:0000313" key="4">
    <source>
        <dbReference type="Proteomes" id="UP000642920"/>
    </source>
</evidence>
<evidence type="ECO:0000259" key="2">
    <source>
        <dbReference type="Pfam" id="PF08327"/>
    </source>
</evidence>
<gene>
    <name evidence="3" type="ORF">JKP34_01680</name>
</gene>